<dbReference type="Gene3D" id="1.25.40.10">
    <property type="entry name" value="Tetratricopeptide repeat domain"/>
    <property type="match status" value="1"/>
</dbReference>
<feature type="domain" description="HTH luxR-type" evidence="5">
    <location>
        <begin position="929"/>
        <end position="994"/>
    </location>
</feature>
<dbReference type="Gene3D" id="1.10.10.10">
    <property type="entry name" value="Winged helix-like DNA-binding domain superfamily/Winged helix DNA-binding domain"/>
    <property type="match status" value="1"/>
</dbReference>
<evidence type="ECO:0000259" key="5">
    <source>
        <dbReference type="PROSITE" id="PS50043"/>
    </source>
</evidence>
<feature type="compositionally biased region" description="Low complexity" evidence="4">
    <location>
        <begin position="274"/>
        <end position="286"/>
    </location>
</feature>
<dbReference type="InterPro" id="IPR036388">
    <property type="entry name" value="WH-like_DNA-bd_sf"/>
</dbReference>
<reference evidence="6" key="1">
    <citation type="journal article" date="2005" name="J. Nat. Prod.">
        <title>Microbial genomics as a guide to drug discovery and structural elucidation: ECO-02301, a novel antifungal agent, as an example.</title>
        <authorList>
            <person name="McAlpine J.B."/>
            <person name="Bachmann B.O."/>
            <person name="Piraee M."/>
            <person name="Tremblay S."/>
            <person name="Alarco A.M."/>
            <person name="Zazopoulos E."/>
            <person name="Farnet C.M."/>
        </authorList>
    </citation>
    <scope>NUCLEOTIDE SEQUENCE</scope>
    <source>
        <strain evidence="6">NRRL B-11277</strain>
    </source>
</reference>
<proteinExistence type="predicted"/>
<evidence type="ECO:0000256" key="4">
    <source>
        <dbReference type="SAM" id="MobiDB-lite"/>
    </source>
</evidence>
<dbReference type="Pfam" id="PF00196">
    <property type="entry name" value="GerE"/>
    <property type="match status" value="1"/>
</dbReference>
<dbReference type="PANTHER" id="PTHR44688">
    <property type="entry name" value="DNA-BINDING TRANSCRIPTIONAL ACTIVATOR DEVR_DOSR"/>
    <property type="match status" value="1"/>
</dbReference>
<dbReference type="PROSITE" id="PS00622">
    <property type="entry name" value="HTH_LUXR_1"/>
    <property type="match status" value="1"/>
</dbReference>
<keyword evidence="1" id="KW-0805">Transcription regulation</keyword>
<name>Q52V61_9ACTN</name>
<organism evidence="6">
    <name type="scientific">Streptomyces aizunensis</name>
    <dbReference type="NCBI Taxonomy" id="255848"/>
    <lineage>
        <taxon>Bacteria</taxon>
        <taxon>Bacillati</taxon>
        <taxon>Actinomycetota</taxon>
        <taxon>Actinomycetes</taxon>
        <taxon>Kitasatosporales</taxon>
        <taxon>Streptomycetaceae</taxon>
        <taxon>Streptomyces</taxon>
    </lineage>
</organism>
<dbReference type="InterPro" id="IPR000792">
    <property type="entry name" value="Tscrpt_reg_LuxR_C"/>
</dbReference>
<dbReference type="EMBL" id="AY899214">
    <property type="protein sequence ID" value="AAX98205.1"/>
    <property type="molecule type" value="Genomic_DNA"/>
</dbReference>
<dbReference type="AlphaFoldDB" id="Q52V61"/>
<evidence type="ECO:0000256" key="3">
    <source>
        <dbReference type="ARBA" id="ARBA00023163"/>
    </source>
</evidence>
<dbReference type="InterPro" id="IPR027417">
    <property type="entry name" value="P-loop_NTPase"/>
</dbReference>
<dbReference type="SUPFAM" id="SSF46894">
    <property type="entry name" value="C-terminal effector domain of the bipartite response regulators"/>
    <property type="match status" value="1"/>
</dbReference>
<feature type="region of interest" description="Disordered" evidence="4">
    <location>
        <begin position="900"/>
        <end position="934"/>
    </location>
</feature>
<protein>
    <submittedName>
        <fullName evidence="6">Transcriptional regulator</fullName>
    </submittedName>
</protein>
<feature type="compositionally biased region" description="Low complexity" evidence="4">
    <location>
        <begin position="912"/>
        <end position="932"/>
    </location>
</feature>
<dbReference type="SUPFAM" id="SSF52540">
    <property type="entry name" value="P-loop containing nucleoside triphosphate hydrolases"/>
    <property type="match status" value="1"/>
</dbReference>
<dbReference type="CDD" id="cd06170">
    <property type="entry name" value="LuxR_C_like"/>
    <property type="match status" value="1"/>
</dbReference>
<dbReference type="GO" id="GO:0003677">
    <property type="term" value="F:DNA binding"/>
    <property type="evidence" value="ECO:0007669"/>
    <property type="project" value="UniProtKB-KW"/>
</dbReference>
<accession>Q52V61</accession>
<evidence type="ECO:0000313" key="6">
    <source>
        <dbReference type="EMBL" id="AAX98205.1"/>
    </source>
</evidence>
<keyword evidence="3" id="KW-0804">Transcription</keyword>
<feature type="region of interest" description="Disordered" evidence="4">
    <location>
        <begin position="274"/>
        <end position="301"/>
    </location>
</feature>
<dbReference type="GO" id="GO:0006355">
    <property type="term" value="P:regulation of DNA-templated transcription"/>
    <property type="evidence" value="ECO:0007669"/>
    <property type="project" value="InterPro"/>
</dbReference>
<dbReference type="SMART" id="SM00421">
    <property type="entry name" value="HTH_LUXR"/>
    <property type="match status" value="1"/>
</dbReference>
<dbReference type="PROSITE" id="PS50043">
    <property type="entry name" value="HTH_LUXR_2"/>
    <property type="match status" value="1"/>
</dbReference>
<dbReference type="PANTHER" id="PTHR44688:SF16">
    <property type="entry name" value="DNA-BINDING TRANSCRIPTIONAL ACTIVATOR DEVR_DOSR"/>
    <property type="match status" value="1"/>
</dbReference>
<dbReference type="InterPro" id="IPR041664">
    <property type="entry name" value="AAA_16"/>
</dbReference>
<dbReference type="InterPro" id="IPR011990">
    <property type="entry name" value="TPR-like_helical_dom_sf"/>
</dbReference>
<dbReference type="InterPro" id="IPR016032">
    <property type="entry name" value="Sig_transdc_resp-reg_C-effctor"/>
</dbReference>
<sequence length="998" mass="106418">MGKAFAAVLVERDEQIGRLTSFVSGTASGAVAAAAAGTGRIAVIDGPVASGKTALLHRVLELTAGAGPRVITAVTSPAEQSMPFGVVEQLVRDAQAVSDRLPLHPSAGPDAALDSTPRPESEPVPAEILMAFHLQLAEVCARGPVLIVVDDVQYADPQSLYCLAHMLLRASASGAVVSLLVSRGPDVGGTPPVVLEELLYQLRGLHVRLGPLSVDGVGRLLAARDPEAGARKPAAPASWSTPLAASVHAATGGNPLLVHGLIEDRLSRQRLLAAGPGAGPASAEAGNGTGNETEDALAGTPHAGDQFLQSALICVHRTGSDGLRVAQGIALLGGAGSTSLLARLVEVEEWTVEQVVTALNEAGVLEKSVFRHGGVQTAVVESLTDEAATRLRQRAAVLLYEDGAAPLTIAAQLLSHEMSAPDEEWVPRVLSEAARAALCTQQVEFAVRCLRMAESCCRDETERMLLRAHLAKYIWRVQPSAWPQQLRPLLGAVRDGLLPPVDTVRLVYDLLWNGWMDDAAAAIRQVVDVLHRSPDARLATELGALRLALASTYPAVLEHLGDVPAPARGAGERLSAQEEILLTSARVLHGVLRGGDGARDTDPDTDAEDFAESAERTLAGTRLTEETHLGLRACLLTLFYADRPATATLWADRLLVEAADRKAPGWTAVLRAIRAHMSLRRGHLVEARRLAEQALDQLPPHGWGVGIGMPLSALIEARTAMGDHEAAAELLDRPVPEDMLTTRHGLHYLYARGRHQLATGRHHAALTDFTACGELMRRWGMDRSTLVPWRVGVAEARLALGSREEAERFAREQLAGDAGQRVRGHALRVLAAARPLRERPALLAQAVALLQEDSDWYELARALTDLGQAYKQLGDPSQGKVHTRRAWRIAKGCGARELYRSLHPSQPPAPSAPAAQPRPAAPADAARPPSAAVSSLTDAERKVAALAAHGYTNREIGAKLFITVSTVEQHLTRVYRKINITHRQDLPVSLDTDVAHTA</sequence>
<dbReference type="SUPFAM" id="SSF48452">
    <property type="entry name" value="TPR-like"/>
    <property type="match status" value="1"/>
</dbReference>
<keyword evidence="2" id="KW-0238">DNA-binding</keyword>
<feature type="region of interest" description="Disordered" evidence="4">
    <location>
        <begin position="101"/>
        <end position="121"/>
    </location>
</feature>
<dbReference type="Pfam" id="PF13191">
    <property type="entry name" value="AAA_16"/>
    <property type="match status" value="1"/>
</dbReference>
<evidence type="ECO:0000256" key="1">
    <source>
        <dbReference type="ARBA" id="ARBA00023015"/>
    </source>
</evidence>
<evidence type="ECO:0000256" key="2">
    <source>
        <dbReference type="ARBA" id="ARBA00023125"/>
    </source>
</evidence>
<dbReference type="Gene3D" id="3.40.50.300">
    <property type="entry name" value="P-loop containing nucleotide triphosphate hydrolases"/>
    <property type="match status" value="1"/>
</dbReference>
<dbReference type="PRINTS" id="PR00038">
    <property type="entry name" value="HTHLUXR"/>
</dbReference>